<keyword evidence="3" id="KW-1185">Reference proteome</keyword>
<proteinExistence type="predicted"/>
<sequence length="68" mass="7513">MLPESRSSTSRRLSSVLTHTTSPSLMKSSILAAVHRTDPDGALYSRRRHSPGSFGRPRTTGVFTFFSM</sequence>
<name>A0AAP0G2I6_9ASPA</name>
<evidence type="ECO:0000256" key="1">
    <source>
        <dbReference type="SAM" id="MobiDB-lite"/>
    </source>
</evidence>
<evidence type="ECO:0000313" key="2">
    <source>
        <dbReference type="EMBL" id="KAK8934487.1"/>
    </source>
</evidence>
<dbReference type="Proteomes" id="UP001418222">
    <property type="component" value="Unassembled WGS sequence"/>
</dbReference>
<dbReference type="EMBL" id="JBBWWQ010000012">
    <property type="protein sequence ID" value="KAK8934487.1"/>
    <property type="molecule type" value="Genomic_DNA"/>
</dbReference>
<comment type="caution">
    <text evidence="2">The sequence shown here is derived from an EMBL/GenBank/DDBJ whole genome shotgun (WGS) entry which is preliminary data.</text>
</comment>
<protein>
    <submittedName>
        <fullName evidence="2">Uncharacterized protein</fullName>
    </submittedName>
</protein>
<accession>A0AAP0G2I6</accession>
<gene>
    <name evidence="2" type="ORF">KSP39_PZI014488</name>
</gene>
<feature type="region of interest" description="Disordered" evidence="1">
    <location>
        <begin position="1"/>
        <end position="20"/>
    </location>
</feature>
<evidence type="ECO:0000313" key="3">
    <source>
        <dbReference type="Proteomes" id="UP001418222"/>
    </source>
</evidence>
<organism evidence="2 3">
    <name type="scientific">Platanthera zijinensis</name>
    <dbReference type="NCBI Taxonomy" id="2320716"/>
    <lineage>
        <taxon>Eukaryota</taxon>
        <taxon>Viridiplantae</taxon>
        <taxon>Streptophyta</taxon>
        <taxon>Embryophyta</taxon>
        <taxon>Tracheophyta</taxon>
        <taxon>Spermatophyta</taxon>
        <taxon>Magnoliopsida</taxon>
        <taxon>Liliopsida</taxon>
        <taxon>Asparagales</taxon>
        <taxon>Orchidaceae</taxon>
        <taxon>Orchidoideae</taxon>
        <taxon>Orchideae</taxon>
        <taxon>Orchidinae</taxon>
        <taxon>Platanthera</taxon>
    </lineage>
</organism>
<reference evidence="2 3" key="1">
    <citation type="journal article" date="2022" name="Nat. Plants">
        <title>Genomes of leafy and leafless Platanthera orchids illuminate the evolution of mycoheterotrophy.</title>
        <authorList>
            <person name="Li M.H."/>
            <person name="Liu K.W."/>
            <person name="Li Z."/>
            <person name="Lu H.C."/>
            <person name="Ye Q.L."/>
            <person name="Zhang D."/>
            <person name="Wang J.Y."/>
            <person name="Li Y.F."/>
            <person name="Zhong Z.M."/>
            <person name="Liu X."/>
            <person name="Yu X."/>
            <person name="Liu D.K."/>
            <person name="Tu X.D."/>
            <person name="Liu B."/>
            <person name="Hao Y."/>
            <person name="Liao X.Y."/>
            <person name="Jiang Y.T."/>
            <person name="Sun W.H."/>
            <person name="Chen J."/>
            <person name="Chen Y.Q."/>
            <person name="Ai Y."/>
            <person name="Zhai J.W."/>
            <person name="Wu S.S."/>
            <person name="Zhou Z."/>
            <person name="Hsiao Y.Y."/>
            <person name="Wu W.L."/>
            <person name="Chen Y.Y."/>
            <person name="Lin Y.F."/>
            <person name="Hsu J.L."/>
            <person name="Li C.Y."/>
            <person name="Wang Z.W."/>
            <person name="Zhao X."/>
            <person name="Zhong W.Y."/>
            <person name="Ma X.K."/>
            <person name="Ma L."/>
            <person name="Huang J."/>
            <person name="Chen G.Z."/>
            <person name="Huang M.Z."/>
            <person name="Huang L."/>
            <person name="Peng D.H."/>
            <person name="Luo Y.B."/>
            <person name="Zou S.Q."/>
            <person name="Chen S.P."/>
            <person name="Lan S."/>
            <person name="Tsai W.C."/>
            <person name="Van de Peer Y."/>
            <person name="Liu Z.J."/>
        </authorList>
    </citation>
    <scope>NUCLEOTIDE SEQUENCE [LARGE SCALE GENOMIC DNA]</scope>
    <source>
        <strain evidence="2">Lor287</strain>
    </source>
</reference>
<dbReference type="AlphaFoldDB" id="A0AAP0G2I6"/>